<proteinExistence type="predicted"/>
<protein>
    <submittedName>
        <fullName evidence="1">Uncharacterized protein</fullName>
    </submittedName>
</protein>
<dbReference type="SUPFAM" id="SSF46785">
    <property type="entry name" value="Winged helix' DNA-binding domain"/>
    <property type="match status" value="1"/>
</dbReference>
<dbReference type="Proteomes" id="UP000765802">
    <property type="component" value="Unassembled WGS sequence"/>
</dbReference>
<gene>
    <name evidence="1" type="ORF">BC349_14245</name>
</gene>
<name>A0ABR7MCD8_9BACT</name>
<accession>A0ABR7MCD8</accession>
<dbReference type="InterPro" id="IPR036388">
    <property type="entry name" value="WH-like_DNA-bd_sf"/>
</dbReference>
<keyword evidence="2" id="KW-1185">Reference proteome</keyword>
<evidence type="ECO:0000313" key="1">
    <source>
        <dbReference type="EMBL" id="MBC6492218.1"/>
    </source>
</evidence>
<dbReference type="Gene3D" id="1.10.10.10">
    <property type="entry name" value="Winged helix-like DNA-binding domain superfamily/Winged helix DNA-binding domain"/>
    <property type="match status" value="1"/>
</dbReference>
<dbReference type="RefSeq" id="WP_187257534.1">
    <property type="nucleotide sequence ID" value="NZ_JBHULF010000006.1"/>
</dbReference>
<dbReference type="InterPro" id="IPR036390">
    <property type="entry name" value="WH_DNA-bd_sf"/>
</dbReference>
<comment type="caution">
    <text evidence="1">The sequence shown here is derived from an EMBL/GenBank/DDBJ whole genome shotgun (WGS) entry which is preliminary data.</text>
</comment>
<reference evidence="1 2" key="1">
    <citation type="submission" date="2016-07" db="EMBL/GenBank/DDBJ databases">
        <title>Genome analysis of Flavihumibacter stibioxidans YS-17.</title>
        <authorList>
            <person name="Shi K."/>
            <person name="Han Y."/>
            <person name="Wang G."/>
        </authorList>
    </citation>
    <scope>NUCLEOTIDE SEQUENCE [LARGE SCALE GENOMIC DNA]</scope>
    <source>
        <strain evidence="1 2">YS-17</strain>
    </source>
</reference>
<organism evidence="1 2">
    <name type="scientific">Flavihumibacter stibioxidans</name>
    <dbReference type="NCBI Taxonomy" id="1834163"/>
    <lineage>
        <taxon>Bacteria</taxon>
        <taxon>Pseudomonadati</taxon>
        <taxon>Bacteroidota</taxon>
        <taxon>Chitinophagia</taxon>
        <taxon>Chitinophagales</taxon>
        <taxon>Chitinophagaceae</taxon>
        <taxon>Flavihumibacter</taxon>
    </lineage>
</organism>
<dbReference type="EMBL" id="MBUA01000027">
    <property type="protein sequence ID" value="MBC6492218.1"/>
    <property type="molecule type" value="Genomic_DNA"/>
</dbReference>
<sequence length="90" mass="10211">MDNPYSTLQTIYNIVKDDPHPTSYPCKPAQIIVRQFLPWDTILVHINRLHEEGLVVLQQHERFTLVKITEEGLIKCQTGSALAAINANSI</sequence>
<evidence type="ECO:0000313" key="2">
    <source>
        <dbReference type="Proteomes" id="UP000765802"/>
    </source>
</evidence>